<dbReference type="EMBL" id="CATNWA010000469">
    <property type="protein sequence ID" value="CAI9537049.1"/>
    <property type="molecule type" value="Genomic_DNA"/>
</dbReference>
<comment type="caution">
    <text evidence="1">The sequence shown here is derived from an EMBL/GenBank/DDBJ whole genome shotgun (WGS) entry which is preliminary data.</text>
</comment>
<evidence type="ECO:0000313" key="1">
    <source>
        <dbReference type="EMBL" id="CAI9537049.1"/>
    </source>
</evidence>
<organism evidence="1 2">
    <name type="scientific">Staurois parvus</name>
    <dbReference type="NCBI Taxonomy" id="386267"/>
    <lineage>
        <taxon>Eukaryota</taxon>
        <taxon>Metazoa</taxon>
        <taxon>Chordata</taxon>
        <taxon>Craniata</taxon>
        <taxon>Vertebrata</taxon>
        <taxon>Euteleostomi</taxon>
        <taxon>Amphibia</taxon>
        <taxon>Batrachia</taxon>
        <taxon>Anura</taxon>
        <taxon>Neobatrachia</taxon>
        <taxon>Ranoidea</taxon>
        <taxon>Ranidae</taxon>
        <taxon>Staurois</taxon>
    </lineage>
</organism>
<dbReference type="Proteomes" id="UP001162483">
    <property type="component" value="Unassembled WGS sequence"/>
</dbReference>
<reference evidence="1" key="1">
    <citation type="submission" date="2023-05" db="EMBL/GenBank/DDBJ databases">
        <authorList>
            <person name="Stuckert A."/>
        </authorList>
    </citation>
    <scope>NUCLEOTIDE SEQUENCE</scope>
</reference>
<proteinExistence type="predicted"/>
<evidence type="ECO:0000313" key="2">
    <source>
        <dbReference type="Proteomes" id="UP001162483"/>
    </source>
</evidence>
<protein>
    <submittedName>
        <fullName evidence="1">Uncharacterized protein</fullName>
    </submittedName>
</protein>
<feature type="non-terminal residue" evidence="1">
    <location>
        <position position="1"/>
    </location>
</feature>
<gene>
    <name evidence="1" type="ORF">SPARVUS_LOCUS1143799</name>
</gene>
<sequence>WYKGEEYCPVIGVSGRNRLLLFGSVGRIVPYHWCQWEEWCFIVGVSGRYGAPLLMSLEE</sequence>
<keyword evidence="2" id="KW-1185">Reference proteome</keyword>
<name>A0ABN9ALZ4_9NEOB</name>
<accession>A0ABN9ALZ4</accession>